<evidence type="ECO:0000256" key="8">
    <source>
        <dbReference type="RuleBase" id="RU361277"/>
    </source>
</evidence>
<feature type="domain" description="Alcohol dehydrogenase-like N-terminal" evidence="10">
    <location>
        <begin position="36"/>
        <end position="159"/>
    </location>
</feature>
<evidence type="ECO:0000313" key="11">
    <source>
        <dbReference type="EMBL" id="WTW73147.1"/>
    </source>
</evidence>
<dbReference type="InterPro" id="IPR013154">
    <property type="entry name" value="ADH-like_N"/>
</dbReference>
<evidence type="ECO:0000256" key="4">
    <source>
        <dbReference type="ARBA" id="ARBA00022723"/>
    </source>
</evidence>
<proteinExistence type="inferred from homology"/>
<comment type="similarity">
    <text evidence="2 8">Belongs to the zinc-containing alcohol dehydrogenase family.</text>
</comment>
<dbReference type="PANTHER" id="PTHR42940">
    <property type="entry name" value="ALCOHOL DEHYDROGENASE 1-RELATED"/>
    <property type="match status" value="1"/>
</dbReference>
<dbReference type="Gene3D" id="3.90.180.10">
    <property type="entry name" value="Medium-chain alcohol dehydrogenases, catalytic domain"/>
    <property type="match status" value="1"/>
</dbReference>
<evidence type="ECO:0000256" key="1">
    <source>
        <dbReference type="ARBA" id="ARBA00001947"/>
    </source>
</evidence>
<dbReference type="Gene3D" id="3.40.50.720">
    <property type="entry name" value="NAD(P)-binding Rossmann-like Domain"/>
    <property type="match status" value="1"/>
</dbReference>
<name>A0AAU2W089_9ACTN</name>
<keyword evidence="6" id="KW-0560">Oxidoreductase</keyword>
<dbReference type="InterPro" id="IPR036291">
    <property type="entry name" value="NAD(P)-bd_dom_sf"/>
</dbReference>
<comment type="cofactor">
    <cofactor evidence="1 8">
        <name>Zn(2+)</name>
        <dbReference type="ChEBI" id="CHEBI:29105"/>
    </cofactor>
</comment>
<dbReference type="PROSITE" id="PS00059">
    <property type="entry name" value="ADH_ZINC"/>
    <property type="match status" value="1"/>
</dbReference>
<dbReference type="InterPro" id="IPR013149">
    <property type="entry name" value="ADH-like_C"/>
</dbReference>
<dbReference type="InterPro" id="IPR011032">
    <property type="entry name" value="GroES-like_sf"/>
</dbReference>
<protein>
    <recommendedName>
        <fullName evidence="3">alcohol dehydrogenase</fullName>
        <ecNumber evidence="3">1.1.1.1</ecNumber>
    </recommendedName>
</protein>
<sequence length="359" mass="36068">MPGTVSDELLDVRYARWDGVDRPFTLVTTTTPRSPGEGEVLVRIDLATVCGSDLHTVNGKRPSPVPALLGHEQVGTVLAVGPGAPSCVDGTPVVPGQRVVWSVTASCGTCPRCLRGHPQKCRELRKYGHEPLDEQAPLTGGFATHCVLLPGTAVVAVPDGLPDAVAAPASCATATVAAAVAAAGPLSGREVLVTGAGMLGLTAVAMAALGGARVTAVDPSPARRARAAGFGATRVLDVGEPPGPADIALELSGSTDAVRLCLSALGVGGTAVLAGSVSPADAVPLDPEWLVRGLRTVTGVHNYRPADLHAAVAFLAARHAAHPFAELVEGAHSLGELGAAVRAAQGADAPRQAVLPGLG</sequence>
<dbReference type="GO" id="GO:0004022">
    <property type="term" value="F:alcohol dehydrogenase (NAD+) activity"/>
    <property type="evidence" value="ECO:0007669"/>
    <property type="project" value="UniProtKB-EC"/>
</dbReference>
<dbReference type="Pfam" id="PF00107">
    <property type="entry name" value="ADH_zinc_N"/>
    <property type="match status" value="1"/>
</dbReference>
<feature type="domain" description="Alcohol dehydrogenase-like C-terminal" evidence="9">
    <location>
        <begin position="199"/>
        <end position="316"/>
    </location>
</feature>
<dbReference type="InterPro" id="IPR017743">
    <property type="entry name" value="ADH_phosphonate_catab-assoc"/>
</dbReference>
<dbReference type="EMBL" id="CP108313">
    <property type="protein sequence ID" value="WTW73147.1"/>
    <property type="molecule type" value="Genomic_DNA"/>
</dbReference>
<accession>A0AAU2W089</accession>
<dbReference type="EC" id="1.1.1.1" evidence="3"/>
<dbReference type="GO" id="GO:0005737">
    <property type="term" value="C:cytoplasm"/>
    <property type="evidence" value="ECO:0007669"/>
    <property type="project" value="TreeGrafter"/>
</dbReference>
<evidence type="ECO:0000256" key="2">
    <source>
        <dbReference type="ARBA" id="ARBA00008072"/>
    </source>
</evidence>
<dbReference type="GO" id="GO:0008270">
    <property type="term" value="F:zinc ion binding"/>
    <property type="evidence" value="ECO:0007669"/>
    <property type="project" value="InterPro"/>
</dbReference>
<organism evidence="11">
    <name type="scientific">Streptomyces sp. NBC_00008</name>
    <dbReference type="NCBI Taxonomy" id="2903610"/>
    <lineage>
        <taxon>Bacteria</taxon>
        <taxon>Bacillati</taxon>
        <taxon>Actinomycetota</taxon>
        <taxon>Actinomycetes</taxon>
        <taxon>Kitasatosporales</taxon>
        <taxon>Streptomycetaceae</taxon>
        <taxon>Streptomyces</taxon>
    </lineage>
</organism>
<dbReference type="PANTHER" id="PTHR42940:SF3">
    <property type="entry name" value="ALCOHOL DEHYDROGENASE 1-RELATED"/>
    <property type="match status" value="1"/>
</dbReference>
<keyword evidence="4 8" id="KW-0479">Metal-binding</keyword>
<evidence type="ECO:0000256" key="3">
    <source>
        <dbReference type="ARBA" id="ARBA00013190"/>
    </source>
</evidence>
<evidence type="ECO:0000256" key="6">
    <source>
        <dbReference type="ARBA" id="ARBA00023002"/>
    </source>
</evidence>
<evidence type="ECO:0000259" key="10">
    <source>
        <dbReference type="Pfam" id="PF08240"/>
    </source>
</evidence>
<evidence type="ECO:0000256" key="7">
    <source>
        <dbReference type="ARBA" id="ARBA00023027"/>
    </source>
</evidence>
<evidence type="ECO:0000259" key="9">
    <source>
        <dbReference type="Pfam" id="PF00107"/>
    </source>
</evidence>
<evidence type="ECO:0000256" key="5">
    <source>
        <dbReference type="ARBA" id="ARBA00022833"/>
    </source>
</evidence>
<dbReference type="NCBIfam" id="TIGR03366">
    <property type="entry name" value="HpnZ_proposed"/>
    <property type="match status" value="1"/>
</dbReference>
<dbReference type="CDD" id="cd08231">
    <property type="entry name" value="MDR_TM0436_like"/>
    <property type="match status" value="1"/>
</dbReference>
<dbReference type="InterPro" id="IPR002328">
    <property type="entry name" value="ADH_Zn_CS"/>
</dbReference>
<keyword evidence="7" id="KW-0520">NAD</keyword>
<dbReference type="AlphaFoldDB" id="A0AAU2W089"/>
<dbReference type="Pfam" id="PF08240">
    <property type="entry name" value="ADH_N"/>
    <property type="match status" value="1"/>
</dbReference>
<dbReference type="SUPFAM" id="SSF51735">
    <property type="entry name" value="NAD(P)-binding Rossmann-fold domains"/>
    <property type="match status" value="1"/>
</dbReference>
<reference evidence="11" key="1">
    <citation type="submission" date="2022-10" db="EMBL/GenBank/DDBJ databases">
        <title>The complete genomes of actinobacterial strains from the NBC collection.</title>
        <authorList>
            <person name="Joergensen T.S."/>
            <person name="Alvarez Arevalo M."/>
            <person name="Sterndorff E.B."/>
            <person name="Faurdal D."/>
            <person name="Vuksanovic O."/>
            <person name="Mourched A.-S."/>
            <person name="Charusanti P."/>
            <person name="Shaw S."/>
            <person name="Blin K."/>
            <person name="Weber T."/>
        </authorList>
    </citation>
    <scope>NUCLEOTIDE SEQUENCE</scope>
    <source>
        <strain evidence="11">NBC_00008</strain>
    </source>
</reference>
<dbReference type="SUPFAM" id="SSF50129">
    <property type="entry name" value="GroES-like"/>
    <property type="match status" value="1"/>
</dbReference>
<gene>
    <name evidence="11" type="ORF">OG398_35410</name>
</gene>
<keyword evidence="5 8" id="KW-0862">Zinc</keyword>